<feature type="compositionally biased region" description="Basic residues" evidence="6">
    <location>
        <begin position="103"/>
        <end position="118"/>
    </location>
</feature>
<dbReference type="SMART" id="SM00317">
    <property type="entry name" value="SET"/>
    <property type="match status" value="1"/>
</dbReference>
<keyword evidence="4" id="KW-0156">Chromatin regulator</keyword>
<feature type="compositionally biased region" description="Polar residues" evidence="6">
    <location>
        <begin position="499"/>
        <end position="509"/>
    </location>
</feature>
<dbReference type="InterPro" id="IPR019786">
    <property type="entry name" value="Zinc_finger_PHD-type_CS"/>
</dbReference>
<accession>A0A8H7UV58</accession>
<dbReference type="Pfam" id="PF20826">
    <property type="entry name" value="PHD_5"/>
    <property type="match status" value="1"/>
</dbReference>
<dbReference type="InterPro" id="IPR001214">
    <property type="entry name" value="SET_dom"/>
</dbReference>
<proteinExistence type="predicted"/>
<feature type="region of interest" description="Disordered" evidence="6">
    <location>
        <begin position="1"/>
        <end position="25"/>
    </location>
</feature>
<dbReference type="GO" id="GO:0006325">
    <property type="term" value="P:chromatin organization"/>
    <property type="evidence" value="ECO:0007669"/>
    <property type="project" value="UniProtKB-KW"/>
</dbReference>
<feature type="region of interest" description="Disordered" evidence="6">
    <location>
        <begin position="623"/>
        <end position="678"/>
    </location>
</feature>
<dbReference type="GO" id="GO:0070210">
    <property type="term" value="C:Rpd3L-Expanded complex"/>
    <property type="evidence" value="ECO:0007669"/>
    <property type="project" value="TreeGrafter"/>
</dbReference>
<feature type="compositionally biased region" description="Basic and acidic residues" evidence="6">
    <location>
        <begin position="643"/>
        <end position="654"/>
    </location>
</feature>
<evidence type="ECO:0008006" key="11">
    <source>
        <dbReference type="Google" id="ProtNLM"/>
    </source>
</evidence>
<comment type="caution">
    <text evidence="9">The sequence shown here is derived from an EMBL/GenBank/DDBJ whole genome shotgun (WGS) entry which is preliminary data.</text>
</comment>
<evidence type="ECO:0000256" key="6">
    <source>
        <dbReference type="SAM" id="MobiDB-lite"/>
    </source>
</evidence>
<dbReference type="Gene3D" id="2.170.270.10">
    <property type="entry name" value="SET domain"/>
    <property type="match status" value="1"/>
</dbReference>
<keyword evidence="1" id="KW-0479">Metal-binding</keyword>
<feature type="compositionally biased region" description="Polar residues" evidence="6">
    <location>
        <begin position="655"/>
        <end position="667"/>
    </location>
</feature>
<feature type="domain" description="SET" evidence="8">
    <location>
        <begin position="195"/>
        <end position="348"/>
    </location>
</feature>
<dbReference type="InterPro" id="IPR001965">
    <property type="entry name" value="Znf_PHD"/>
</dbReference>
<dbReference type="PROSITE" id="PS01359">
    <property type="entry name" value="ZF_PHD_1"/>
    <property type="match status" value="1"/>
</dbReference>
<dbReference type="PANTHER" id="PTHR46462:SF3">
    <property type="entry name" value="UPSET, ISOFORM A"/>
    <property type="match status" value="1"/>
</dbReference>
<feature type="region of interest" description="Disordered" evidence="6">
    <location>
        <begin position="85"/>
        <end position="140"/>
    </location>
</feature>
<keyword evidence="3" id="KW-0862">Zinc</keyword>
<dbReference type="OrthoDB" id="79252at2759"/>
<dbReference type="InterPro" id="IPR019787">
    <property type="entry name" value="Znf_PHD-finger"/>
</dbReference>
<evidence type="ECO:0000313" key="9">
    <source>
        <dbReference type="EMBL" id="KAG2199791.1"/>
    </source>
</evidence>
<organism evidence="9 10">
    <name type="scientific">Mucor plumbeus</name>
    <dbReference type="NCBI Taxonomy" id="97098"/>
    <lineage>
        <taxon>Eukaryota</taxon>
        <taxon>Fungi</taxon>
        <taxon>Fungi incertae sedis</taxon>
        <taxon>Mucoromycota</taxon>
        <taxon>Mucoromycotina</taxon>
        <taxon>Mucoromycetes</taxon>
        <taxon>Mucorales</taxon>
        <taxon>Mucorineae</taxon>
        <taxon>Mucoraceae</taxon>
        <taxon>Mucor</taxon>
    </lineage>
</organism>
<dbReference type="Proteomes" id="UP000650833">
    <property type="component" value="Unassembled WGS sequence"/>
</dbReference>
<dbReference type="GO" id="GO:0006355">
    <property type="term" value="P:regulation of DNA-templated transcription"/>
    <property type="evidence" value="ECO:0007669"/>
    <property type="project" value="TreeGrafter"/>
</dbReference>
<dbReference type="PROSITE" id="PS50280">
    <property type="entry name" value="SET"/>
    <property type="match status" value="1"/>
</dbReference>
<dbReference type="InterPro" id="IPR046341">
    <property type="entry name" value="SET_dom_sf"/>
</dbReference>
<evidence type="ECO:0000259" key="7">
    <source>
        <dbReference type="PROSITE" id="PS50016"/>
    </source>
</evidence>
<evidence type="ECO:0000256" key="3">
    <source>
        <dbReference type="ARBA" id="ARBA00022833"/>
    </source>
</evidence>
<evidence type="ECO:0000256" key="5">
    <source>
        <dbReference type="PROSITE-ProRule" id="PRU00146"/>
    </source>
</evidence>
<dbReference type="PANTHER" id="PTHR46462">
    <property type="entry name" value="UPSET, ISOFORM A"/>
    <property type="match status" value="1"/>
</dbReference>
<dbReference type="Gene3D" id="3.30.40.10">
    <property type="entry name" value="Zinc/RING finger domain, C3HC4 (zinc finger)"/>
    <property type="match status" value="1"/>
</dbReference>
<dbReference type="InterPro" id="IPR011011">
    <property type="entry name" value="Znf_FYVE_PHD"/>
</dbReference>
<feature type="domain" description="PHD-type" evidence="7">
    <location>
        <begin position="34"/>
        <end position="82"/>
    </location>
</feature>
<evidence type="ECO:0000256" key="1">
    <source>
        <dbReference type="ARBA" id="ARBA00022723"/>
    </source>
</evidence>
<gene>
    <name evidence="9" type="ORF">INT46_003553</name>
</gene>
<reference evidence="9" key="1">
    <citation type="submission" date="2020-12" db="EMBL/GenBank/DDBJ databases">
        <title>Metabolic potential, ecology and presence of endohyphal bacteria is reflected in genomic diversity of Mucoromycotina.</title>
        <authorList>
            <person name="Muszewska A."/>
            <person name="Okrasinska A."/>
            <person name="Steczkiewicz K."/>
            <person name="Drgas O."/>
            <person name="Orlowska M."/>
            <person name="Perlinska-Lenart U."/>
            <person name="Aleksandrzak-Piekarczyk T."/>
            <person name="Szatraj K."/>
            <person name="Zielenkiewicz U."/>
            <person name="Pilsyk S."/>
            <person name="Malc E."/>
            <person name="Mieczkowski P."/>
            <person name="Kruszewska J.S."/>
            <person name="Biernat P."/>
            <person name="Pawlowska J."/>
        </authorList>
    </citation>
    <scope>NUCLEOTIDE SEQUENCE</scope>
    <source>
        <strain evidence="9">CBS 226.32</strain>
    </source>
</reference>
<dbReference type="EMBL" id="JAEPRC010000337">
    <property type="protein sequence ID" value="KAG2199791.1"/>
    <property type="molecule type" value="Genomic_DNA"/>
</dbReference>
<evidence type="ECO:0000313" key="10">
    <source>
        <dbReference type="Proteomes" id="UP000650833"/>
    </source>
</evidence>
<dbReference type="AlphaFoldDB" id="A0A8H7UV58"/>
<keyword evidence="2 5" id="KW-0863">Zinc-finger</keyword>
<name>A0A8H7UV58_9FUNG</name>
<evidence type="ECO:0000256" key="4">
    <source>
        <dbReference type="ARBA" id="ARBA00022853"/>
    </source>
</evidence>
<dbReference type="SUPFAM" id="SSF82199">
    <property type="entry name" value="SET domain"/>
    <property type="match status" value="1"/>
</dbReference>
<keyword evidence="10" id="KW-1185">Reference proteome</keyword>
<evidence type="ECO:0000259" key="8">
    <source>
        <dbReference type="PROSITE" id="PS50280"/>
    </source>
</evidence>
<dbReference type="PROSITE" id="PS50016">
    <property type="entry name" value="ZF_PHD_2"/>
    <property type="match status" value="1"/>
</dbReference>
<dbReference type="SUPFAM" id="SSF57903">
    <property type="entry name" value="FYVE/PHD zinc finger"/>
    <property type="match status" value="1"/>
</dbReference>
<feature type="compositionally biased region" description="Basic residues" evidence="6">
    <location>
        <begin position="484"/>
        <end position="496"/>
    </location>
</feature>
<evidence type="ECO:0000256" key="2">
    <source>
        <dbReference type="ARBA" id="ARBA00022771"/>
    </source>
</evidence>
<feature type="compositionally biased region" description="Basic residues" evidence="6">
    <location>
        <begin position="1"/>
        <end position="12"/>
    </location>
</feature>
<dbReference type="Pfam" id="PF00856">
    <property type="entry name" value="SET"/>
    <property type="match status" value="1"/>
</dbReference>
<dbReference type="InterPro" id="IPR013083">
    <property type="entry name" value="Znf_RING/FYVE/PHD"/>
</dbReference>
<dbReference type="GO" id="GO:0008270">
    <property type="term" value="F:zinc ion binding"/>
    <property type="evidence" value="ECO:0007669"/>
    <property type="project" value="UniProtKB-KW"/>
</dbReference>
<feature type="region of interest" description="Disordered" evidence="6">
    <location>
        <begin position="416"/>
        <end position="540"/>
    </location>
</feature>
<feature type="compositionally biased region" description="Polar residues" evidence="6">
    <location>
        <begin position="520"/>
        <end position="537"/>
    </location>
</feature>
<dbReference type="GO" id="GO:0034967">
    <property type="term" value="C:Set3 complex"/>
    <property type="evidence" value="ECO:0007669"/>
    <property type="project" value="TreeGrafter"/>
</dbReference>
<protein>
    <recommendedName>
        <fullName evidence="11">SET domain-containing protein</fullName>
    </recommendedName>
</protein>
<dbReference type="CDD" id="cd15550">
    <property type="entry name" value="PHD_MLL5"/>
    <property type="match status" value="1"/>
</dbReference>
<dbReference type="SMART" id="SM00249">
    <property type="entry name" value="PHD"/>
    <property type="match status" value="1"/>
</dbReference>
<sequence length="749" mass="85789">MSKLKQKYPTKKKTQETYRDDDSIDLDDQTDGDIIRCVCDDSDDDGFTIQCEHCENWQHASCVNIKKSNIPEHYMCDRCSKKLNRKDNQNRRRNSSSETDKKIKSKKLLKRSIPKKRVYHQDSEDEESENHHVPPTISKTKFTPLSKNVFKEKLVEHLLIEVHRQWMESNKTKSSNTKGKLESSSTSSAAAKGLESIVVMESNLLLPAIPKASVKPLRKSLRGSFLQNQKDPSVEKGVFADIHIPEHRYLMEVTGEYARKSEYKNDPENNYTLLATPPAHVFFFRAFDICIDARFAGNDTRYIRRSCSPNSEIRSIILPNDNDDQSIHMGIYTSEEVDRGEEITIGWNWHRGYLMWTKNKEFLRQKHKVEINPSEIDTLKQSLSLIASEFGECACEDKEECLIECLKDELEKQTDDQYTADNDNSNGSSLSNKRKRLSNINNESHKKVKKGAPRANDIFSSDEESRSKSRRNSVSSNKEEHKQVKLIKKGTSRRKPVNAPTSPTVSQGDSVDIDILSMSPLPSQPTSENESESQTSKYKLPKPLVEGDIRLPCKKRWLYQYIFEQREKQQQQQQQNQVEASLEQTEIEKLEEIPYNIVQLEPKHVPASPNVIKEEMIKNTHHDLDQDESSDGASSDSTLPLEDTPKIKHDEKGNLSEQYSTTNTNMPQKEHQQESSSNATIVDNDIKHGNIIHNEPESSSAVGQSDANKQIDNKMEEVKQAKKKLTLQEYLLMRRGNLPTPDEKHASAE</sequence>
<feature type="compositionally biased region" description="Low complexity" evidence="6">
    <location>
        <begin position="421"/>
        <end position="431"/>
    </location>
</feature>